<evidence type="ECO:0000256" key="1">
    <source>
        <dbReference type="ARBA" id="ARBA00022614"/>
    </source>
</evidence>
<dbReference type="InterPro" id="IPR011333">
    <property type="entry name" value="SKP1/BTB/POZ_sf"/>
</dbReference>
<feature type="coiled-coil region" evidence="3">
    <location>
        <begin position="191"/>
        <end position="246"/>
    </location>
</feature>
<dbReference type="Gene3D" id="3.80.10.10">
    <property type="entry name" value="Ribonuclease Inhibitor"/>
    <property type="match status" value="1"/>
</dbReference>
<accession>A0A9N9WVF9</accession>
<keyword evidence="1" id="KW-0433">Leucine-rich repeat</keyword>
<dbReference type="Proteomes" id="UP001153620">
    <property type="component" value="Chromosome 4"/>
</dbReference>
<keyword evidence="6" id="KW-1185">Reference proteome</keyword>
<dbReference type="OrthoDB" id="7759945at2759"/>
<feature type="domain" description="BTB" evidence="4">
    <location>
        <begin position="259"/>
        <end position="323"/>
    </location>
</feature>
<evidence type="ECO:0000256" key="3">
    <source>
        <dbReference type="SAM" id="Coils"/>
    </source>
</evidence>
<dbReference type="InterPro" id="IPR000210">
    <property type="entry name" value="BTB/POZ_dom"/>
</dbReference>
<protein>
    <recommendedName>
        <fullName evidence="4">BTB domain-containing protein</fullName>
    </recommendedName>
</protein>
<proteinExistence type="predicted"/>
<dbReference type="InterPro" id="IPR001611">
    <property type="entry name" value="Leu-rich_rpt"/>
</dbReference>
<dbReference type="SMART" id="SM00225">
    <property type="entry name" value="BTB"/>
    <property type="match status" value="1"/>
</dbReference>
<dbReference type="EMBL" id="OU895880">
    <property type="protein sequence ID" value="CAG9810793.1"/>
    <property type="molecule type" value="Genomic_DNA"/>
</dbReference>
<organism evidence="5 6">
    <name type="scientific">Chironomus riparius</name>
    <dbReference type="NCBI Taxonomy" id="315576"/>
    <lineage>
        <taxon>Eukaryota</taxon>
        <taxon>Metazoa</taxon>
        <taxon>Ecdysozoa</taxon>
        <taxon>Arthropoda</taxon>
        <taxon>Hexapoda</taxon>
        <taxon>Insecta</taxon>
        <taxon>Pterygota</taxon>
        <taxon>Neoptera</taxon>
        <taxon>Endopterygota</taxon>
        <taxon>Diptera</taxon>
        <taxon>Nematocera</taxon>
        <taxon>Chironomoidea</taxon>
        <taxon>Chironomidae</taxon>
        <taxon>Chironominae</taxon>
        <taxon>Chironomus</taxon>
    </lineage>
</organism>
<evidence type="ECO:0000313" key="6">
    <source>
        <dbReference type="Proteomes" id="UP001153620"/>
    </source>
</evidence>
<dbReference type="PROSITE" id="PS50097">
    <property type="entry name" value="BTB"/>
    <property type="match status" value="1"/>
</dbReference>
<keyword evidence="2" id="KW-0677">Repeat</keyword>
<keyword evidence="3" id="KW-0175">Coiled coil</keyword>
<dbReference type="SUPFAM" id="SSF52058">
    <property type="entry name" value="L domain-like"/>
    <property type="match status" value="1"/>
</dbReference>
<dbReference type="InterPro" id="IPR003591">
    <property type="entry name" value="Leu-rich_rpt_typical-subtyp"/>
</dbReference>
<reference evidence="5" key="1">
    <citation type="submission" date="2022-01" db="EMBL/GenBank/DDBJ databases">
        <authorList>
            <person name="King R."/>
        </authorList>
    </citation>
    <scope>NUCLEOTIDE SEQUENCE</scope>
</reference>
<dbReference type="Pfam" id="PF00651">
    <property type="entry name" value="BTB"/>
    <property type="match status" value="1"/>
</dbReference>
<gene>
    <name evidence="5" type="ORF">CHIRRI_LOCUS13605</name>
</gene>
<evidence type="ECO:0000313" key="5">
    <source>
        <dbReference type="EMBL" id="CAG9810793.1"/>
    </source>
</evidence>
<sequence length="418" mass="48851">MFRIDCKFEAWPWIDDNRYSCNIKRKTVPDSKNLILDGRHLVPHTNYDVTGVNFMKCRITKIPASLMIKSFPFLQALSLSNCGLKEIKREDFYGLHDLRVLWVDENELEFLPGDLFVDMKRLEFVSFEKNKIRFIDPELLDPLRCLKLINFFGNVGIDRVYNSIFLTQGNASLEEIKQEIAEKCKPPFKENPKKLEENEDLTQKLKAKEAEIEQLKENLEDIKVVAASLHDEIERMQKEAEKLKIFDEIQKLFKDDEFKDLTVLAKGEKFKVHKIIMAARSPTMSRMLRNRPDIESLTFTDIPVPAFREVLKFMYENSMPADDANFTDIFAAASKLEVMELKEYSVTKLINKIDDENAVDMLGIANKFQHEDLREKAFEEVQKMFPGRELKPEMALDAGKIRKLIEAKKKFEEEFENI</sequence>
<dbReference type="InterPro" id="IPR032675">
    <property type="entry name" value="LRR_dom_sf"/>
</dbReference>
<dbReference type="SMART" id="SM00369">
    <property type="entry name" value="LRR_TYP"/>
    <property type="match status" value="3"/>
</dbReference>
<dbReference type="AlphaFoldDB" id="A0A9N9WVF9"/>
<dbReference type="Pfam" id="PF13855">
    <property type="entry name" value="LRR_8"/>
    <property type="match status" value="1"/>
</dbReference>
<evidence type="ECO:0000256" key="2">
    <source>
        <dbReference type="ARBA" id="ARBA00022737"/>
    </source>
</evidence>
<dbReference type="Gene3D" id="3.30.710.10">
    <property type="entry name" value="Potassium Channel Kv1.1, Chain A"/>
    <property type="match status" value="1"/>
</dbReference>
<dbReference type="PANTHER" id="PTHR24413">
    <property type="entry name" value="SPECKLE-TYPE POZ PROTEIN"/>
    <property type="match status" value="1"/>
</dbReference>
<reference evidence="5" key="2">
    <citation type="submission" date="2022-10" db="EMBL/GenBank/DDBJ databases">
        <authorList>
            <consortium name="ENA_rothamsted_submissions"/>
            <consortium name="culmorum"/>
            <person name="King R."/>
        </authorList>
    </citation>
    <scope>NUCLEOTIDE SEQUENCE</scope>
</reference>
<evidence type="ECO:0000259" key="4">
    <source>
        <dbReference type="PROSITE" id="PS50097"/>
    </source>
</evidence>
<dbReference type="SUPFAM" id="SSF54695">
    <property type="entry name" value="POZ domain"/>
    <property type="match status" value="1"/>
</dbReference>
<dbReference type="CDD" id="cd18186">
    <property type="entry name" value="BTB_POZ_ZBTB_KLHL-like"/>
    <property type="match status" value="1"/>
</dbReference>
<name>A0A9N9WVF9_9DIPT</name>